<dbReference type="GO" id="GO:0016705">
    <property type="term" value="F:oxidoreductase activity, acting on paired donors, with incorporation or reduction of molecular oxygen"/>
    <property type="evidence" value="ECO:0007669"/>
    <property type="project" value="InterPro"/>
</dbReference>
<organism evidence="8 9">
    <name type="scientific">Thanatephorus cucumeris (strain AG1-IB / isolate 7/3/14)</name>
    <name type="common">Lettuce bottom rot fungus</name>
    <name type="synonym">Rhizoctonia solani</name>
    <dbReference type="NCBI Taxonomy" id="1108050"/>
    <lineage>
        <taxon>Eukaryota</taxon>
        <taxon>Fungi</taxon>
        <taxon>Dikarya</taxon>
        <taxon>Basidiomycota</taxon>
        <taxon>Agaricomycotina</taxon>
        <taxon>Agaricomycetes</taxon>
        <taxon>Cantharellales</taxon>
        <taxon>Ceratobasidiaceae</taxon>
        <taxon>Rhizoctonia</taxon>
        <taxon>Rhizoctonia solani AG-1</taxon>
    </lineage>
</organism>
<proteinExistence type="inferred from homology"/>
<evidence type="ECO:0000313" key="8">
    <source>
        <dbReference type="EMBL" id="CEL53700.1"/>
    </source>
</evidence>
<evidence type="ECO:0000256" key="7">
    <source>
        <dbReference type="ARBA" id="ARBA00023033"/>
    </source>
</evidence>
<dbReference type="PANTHER" id="PTHR46300">
    <property type="entry name" value="P450, PUTATIVE (EUROFUNG)-RELATED-RELATED"/>
    <property type="match status" value="1"/>
</dbReference>
<keyword evidence="4" id="KW-0479">Metal-binding</keyword>
<evidence type="ECO:0000256" key="3">
    <source>
        <dbReference type="ARBA" id="ARBA00022617"/>
    </source>
</evidence>
<keyword evidence="3" id="KW-0349">Heme</keyword>
<dbReference type="InterPro" id="IPR036396">
    <property type="entry name" value="Cyt_P450_sf"/>
</dbReference>
<dbReference type="STRING" id="1108050.A0A0B7F828"/>
<accession>A0A0B7F828</accession>
<evidence type="ECO:0000313" key="9">
    <source>
        <dbReference type="Proteomes" id="UP000059188"/>
    </source>
</evidence>
<dbReference type="InterPro" id="IPR050364">
    <property type="entry name" value="Cytochrome_P450_fung"/>
</dbReference>
<evidence type="ECO:0000256" key="1">
    <source>
        <dbReference type="ARBA" id="ARBA00001971"/>
    </source>
</evidence>
<dbReference type="GO" id="GO:0020037">
    <property type="term" value="F:heme binding"/>
    <property type="evidence" value="ECO:0007669"/>
    <property type="project" value="InterPro"/>
</dbReference>
<dbReference type="PANTHER" id="PTHR46300:SF7">
    <property type="entry name" value="P450, PUTATIVE (EUROFUNG)-RELATED"/>
    <property type="match status" value="1"/>
</dbReference>
<dbReference type="Proteomes" id="UP000059188">
    <property type="component" value="Unassembled WGS sequence"/>
</dbReference>
<protein>
    <submittedName>
        <fullName evidence="8">O-methylsterigmatocystin oxidoreductase</fullName>
    </submittedName>
</protein>
<comment type="similarity">
    <text evidence="2">Belongs to the cytochrome P450 family.</text>
</comment>
<keyword evidence="7" id="KW-0503">Monooxygenase</keyword>
<dbReference type="GO" id="GO:0005506">
    <property type="term" value="F:iron ion binding"/>
    <property type="evidence" value="ECO:0007669"/>
    <property type="project" value="InterPro"/>
</dbReference>
<dbReference type="AlphaFoldDB" id="A0A0B7F828"/>
<name>A0A0B7F828_THACB</name>
<dbReference type="SUPFAM" id="SSF48264">
    <property type="entry name" value="Cytochrome P450"/>
    <property type="match status" value="2"/>
</dbReference>
<dbReference type="EMBL" id="LN679230">
    <property type="protein sequence ID" value="CEL53700.1"/>
    <property type="molecule type" value="Genomic_DNA"/>
</dbReference>
<sequence length="390" mass="43780">MELATELLEKQTATTSGRPHDIMASDLLGWGTSPTFHQHDEKHKKMRRVMSSALHPAAARSYAAQHLNSTIHFLQEVAVNPESFMDATNATLGSFIMRLAYGHVSHTTKDPLLEMVHDSVRYLGIATSTYFLVNDFPIRNIISAVTPTHTTVFINTMELATELLEKQTAVTSGRPRDIMANEILGWGTSPAFRRHDEMHKKMRRVMASALHPAAARSYAAQHLETTIHFLQEVAASRESFMDATNDAVGSFIMRLAYGYVSHTTKDPLLALVHESFRYLGIATSTYFLVNDFPILRYLPAWFPGAHFQRIGKIGHDMRVRYANEMFNMVFNRVRTGEIDRPSYVSGLLESKGGENVSEEDIYLIKWTAASLFTAGSTTVGQKSEFKDPFS</sequence>
<comment type="cofactor">
    <cofactor evidence="1">
        <name>heme</name>
        <dbReference type="ChEBI" id="CHEBI:30413"/>
    </cofactor>
</comment>
<dbReference type="OrthoDB" id="2789670at2759"/>
<keyword evidence="9" id="KW-1185">Reference proteome</keyword>
<dbReference type="Gene3D" id="1.10.630.10">
    <property type="entry name" value="Cytochrome P450"/>
    <property type="match status" value="2"/>
</dbReference>
<evidence type="ECO:0000256" key="6">
    <source>
        <dbReference type="ARBA" id="ARBA00023004"/>
    </source>
</evidence>
<evidence type="ECO:0000256" key="5">
    <source>
        <dbReference type="ARBA" id="ARBA00023002"/>
    </source>
</evidence>
<dbReference type="InterPro" id="IPR001128">
    <property type="entry name" value="Cyt_P450"/>
</dbReference>
<gene>
    <name evidence="8" type="ORF">RSOLAG1IB_11436</name>
</gene>
<dbReference type="Pfam" id="PF00067">
    <property type="entry name" value="p450"/>
    <property type="match status" value="1"/>
</dbReference>
<keyword evidence="5" id="KW-0560">Oxidoreductase</keyword>
<reference evidence="8 9" key="1">
    <citation type="submission" date="2014-11" db="EMBL/GenBank/DDBJ databases">
        <authorList>
            <person name="Wibberg Daniel"/>
        </authorList>
    </citation>
    <scope>NUCLEOTIDE SEQUENCE [LARGE SCALE GENOMIC DNA]</scope>
    <source>
        <strain evidence="8">Rhizoctonia solani AG1-IB 7/3/14</strain>
    </source>
</reference>
<evidence type="ECO:0000256" key="2">
    <source>
        <dbReference type="ARBA" id="ARBA00010617"/>
    </source>
</evidence>
<keyword evidence="6" id="KW-0408">Iron</keyword>
<evidence type="ECO:0000256" key="4">
    <source>
        <dbReference type="ARBA" id="ARBA00022723"/>
    </source>
</evidence>
<dbReference type="GO" id="GO:0004497">
    <property type="term" value="F:monooxygenase activity"/>
    <property type="evidence" value="ECO:0007669"/>
    <property type="project" value="UniProtKB-KW"/>
</dbReference>